<dbReference type="Gene3D" id="3.40.50.300">
    <property type="entry name" value="P-loop containing nucleotide triphosphate hydrolases"/>
    <property type="match status" value="1"/>
</dbReference>
<gene>
    <name evidence="18" type="ORF">HMPREF1054_0599</name>
</gene>
<evidence type="ECO:0000256" key="7">
    <source>
        <dbReference type="ARBA" id="ARBA00022741"/>
    </source>
</evidence>
<dbReference type="AlphaFoldDB" id="I2ND51"/>
<evidence type="ECO:0000256" key="6">
    <source>
        <dbReference type="ARBA" id="ARBA00022692"/>
    </source>
</evidence>
<dbReference type="Proteomes" id="UP000003345">
    <property type="component" value="Unassembled WGS sequence"/>
</dbReference>
<evidence type="ECO:0000256" key="5">
    <source>
        <dbReference type="ARBA" id="ARBA00022618"/>
    </source>
</evidence>
<evidence type="ECO:0000256" key="4">
    <source>
        <dbReference type="ARBA" id="ARBA00022475"/>
    </source>
</evidence>
<dbReference type="Pfam" id="PF13491">
    <property type="entry name" value="FtsK_4TM"/>
    <property type="match status" value="1"/>
</dbReference>
<keyword evidence="9 14" id="KW-0067">ATP-binding</keyword>
<proteinExistence type="inferred from homology"/>
<evidence type="ECO:0000256" key="11">
    <source>
        <dbReference type="ARBA" id="ARBA00023125"/>
    </source>
</evidence>
<dbReference type="InterPro" id="IPR041027">
    <property type="entry name" value="FtsK_alpha"/>
</dbReference>
<dbReference type="GO" id="GO:0007059">
    <property type="term" value="P:chromosome segregation"/>
    <property type="evidence" value="ECO:0007669"/>
    <property type="project" value="UniProtKB-KW"/>
</dbReference>
<feature type="transmembrane region" description="Helical" evidence="16">
    <location>
        <begin position="64"/>
        <end position="89"/>
    </location>
</feature>
<keyword evidence="13" id="KW-0131">Cell cycle</keyword>
<evidence type="ECO:0000256" key="2">
    <source>
        <dbReference type="ARBA" id="ARBA00006474"/>
    </source>
</evidence>
<name>I2ND51_9PAST</name>
<feature type="transmembrane region" description="Helical" evidence="16">
    <location>
        <begin position="12"/>
        <end position="33"/>
    </location>
</feature>
<dbReference type="Gene3D" id="3.30.980.40">
    <property type="match status" value="1"/>
</dbReference>
<evidence type="ECO:0000259" key="17">
    <source>
        <dbReference type="PROSITE" id="PS50901"/>
    </source>
</evidence>
<comment type="similarity">
    <text evidence="2">Belongs to the FtsK/SpoIIIE/SftA family.</text>
</comment>
<evidence type="ECO:0000256" key="10">
    <source>
        <dbReference type="ARBA" id="ARBA00022989"/>
    </source>
</evidence>
<keyword evidence="12 16" id="KW-0472">Membrane</keyword>
<dbReference type="Pfam" id="PF17854">
    <property type="entry name" value="FtsK_alpha"/>
    <property type="match status" value="1"/>
</dbReference>
<dbReference type="InterPro" id="IPR036390">
    <property type="entry name" value="WH_DNA-bd_sf"/>
</dbReference>
<dbReference type="Gene3D" id="1.10.10.10">
    <property type="entry name" value="Winged helix-like DNA-binding domain superfamily/Winged helix DNA-binding domain"/>
    <property type="match status" value="1"/>
</dbReference>
<sequence>MIRRLKGKETAFNFLFALCGLFGIYLILAWASYSPLDNAWSVASTATSEPLNKTGMFGAWMIDLLYAFFGKVAFLLPFSLTGFSAYMLLTRGAENATFKGILLRSLSFFVLMIGLAGLANTILSNSPNYLSGGFVGAMSQGLMSEHIGQFGSLFVAMLLTAIGFYFCSGQTLIPLLMNFYDWVSAKDTKVEEKPLQVRPVAEVEPTEDDLQVDSENSPLTSETQLEGQSEERAEAVISMDEQLTDLTLFKRPNISGLQQASPAEIYSAETSSSEIASDIKPTTVAKTAEMNLFNPADMHTELPKIRLPELETEVQPTQTENNIGLNVELPKVRLNPVEPQAEPMEQAVDFTENSANQHTQPKISVRLTNEDSGVDAIEQAASENEVLHFMQSPSPVIKLRAEDEEREEQEEDFDAIREREFAEMERKRLAEIEARAKAAGLEHTFNKITEGSSHFETDLPTNVQIRTEPTPSKFTTPLKAAVGAEGHLPPDYPRGGYGETLIHPLLQGSKKLEKPTTPLPTLDLLEEHHPSGQQMTEGEIIATSRRIETALANYGVKATVEDVLVGPVVTRYEIKPAVGVKAAKITSLASDLAREMMSTIRITDVVPGKPYMGIEVPNPHREIVWLRDLIASDEFRYTKAKLPMILGKDLANKPVIMDMVETPHLLVAGQTGGGKSVGINTMILSLLYKLTPEQVRLIMIDPKQVELSVYNDIPHLLTPVVIDMKKAANALRWAVDEMERRYTLLTHLNVRNITGYNNKIDEAEAMGMPIADPSWKEGDSMDKMPPALGKLSYIVLVVDEFADLMMTAGKEVEEYIMRISQKARAVGIHLILATQRPSTDVITGVIKANIPSRIAFTVASPYDSRTILDSIGAENLLGRGDMLYSKAGSPELVRVHGAYMSDDDVMNVADNWKARGKPEYIESILESLQEPEERSEGGTGELDARFDEVVAFVLETGITTASGIQRKLNLGFPRAARILDQMEQEGILSAPDHRGRREII</sequence>
<comment type="caution">
    <text evidence="18">The sequence shown here is derived from an EMBL/GenBank/DDBJ whole genome shotgun (WGS) entry which is preliminary data.</text>
</comment>
<feature type="compositionally biased region" description="Polar residues" evidence="15">
    <location>
        <begin position="213"/>
        <end position="227"/>
    </location>
</feature>
<evidence type="ECO:0000256" key="12">
    <source>
        <dbReference type="ARBA" id="ARBA00023136"/>
    </source>
</evidence>
<evidence type="ECO:0000256" key="9">
    <source>
        <dbReference type="ARBA" id="ARBA00022840"/>
    </source>
</evidence>
<dbReference type="InterPro" id="IPR050206">
    <property type="entry name" value="FtsK/SpoIIIE/SftA"/>
</dbReference>
<keyword evidence="4" id="KW-1003">Cell membrane</keyword>
<reference evidence="18 19" key="1">
    <citation type="submission" date="2012-04" db="EMBL/GenBank/DDBJ databases">
        <authorList>
            <person name="Harkins D.M."/>
            <person name="Madupu R."/>
            <person name="Durkin A.S."/>
            <person name="Torralba M."/>
            <person name="Methe B."/>
            <person name="Sutton G.G."/>
            <person name="Nelson K.E."/>
        </authorList>
    </citation>
    <scope>NUCLEOTIDE SEQUENCE [LARGE SCALE GENOMIC DNA]</scope>
    <source>
        <strain evidence="18 19">HK411</strain>
    </source>
</reference>
<organism evidence="18 19">
    <name type="scientific">Haemophilus paraphrohaemolyticus HK411</name>
    <dbReference type="NCBI Taxonomy" id="1095743"/>
    <lineage>
        <taxon>Bacteria</taxon>
        <taxon>Pseudomonadati</taxon>
        <taxon>Pseudomonadota</taxon>
        <taxon>Gammaproteobacteria</taxon>
        <taxon>Pasteurellales</taxon>
        <taxon>Pasteurellaceae</taxon>
        <taxon>Haemophilus</taxon>
    </lineage>
</organism>
<keyword evidence="8" id="KW-0159">Chromosome partition</keyword>
<keyword evidence="5" id="KW-0132">Cell division</keyword>
<dbReference type="GO" id="GO:0005886">
    <property type="term" value="C:plasma membrane"/>
    <property type="evidence" value="ECO:0007669"/>
    <property type="project" value="UniProtKB-SubCell"/>
</dbReference>
<evidence type="ECO:0000256" key="8">
    <source>
        <dbReference type="ARBA" id="ARBA00022829"/>
    </source>
</evidence>
<feature type="binding site" evidence="14">
    <location>
        <begin position="669"/>
        <end position="676"/>
    </location>
    <ligand>
        <name>ATP</name>
        <dbReference type="ChEBI" id="CHEBI:30616"/>
    </ligand>
</feature>
<dbReference type="PROSITE" id="PS50901">
    <property type="entry name" value="FTSK"/>
    <property type="match status" value="1"/>
</dbReference>
<dbReference type="eggNOG" id="COG1674">
    <property type="taxonomic scope" value="Bacteria"/>
</dbReference>
<dbReference type="SMART" id="SM00843">
    <property type="entry name" value="Ftsk_gamma"/>
    <property type="match status" value="1"/>
</dbReference>
<evidence type="ECO:0000313" key="19">
    <source>
        <dbReference type="Proteomes" id="UP000003345"/>
    </source>
</evidence>
<evidence type="ECO:0000256" key="13">
    <source>
        <dbReference type="ARBA" id="ARBA00023306"/>
    </source>
</evidence>
<comment type="subcellular location">
    <subcellularLocation>
        <location evidence="1">Cell membrane</location>
        <topology evidence="1">Multi-pass membrane protein</topology>
    </subcellularLocation>
</comment>
<feature type="domain" description="FtsK" evidence="17">
    <location>
        <begin position="652"/>
        <end position="865"/>
    </location>
</feature>
<evidence type="ECO:0000256" key="3">
    <source>
        <dbReference type="ARBA" id="ARBA00020887"/>
    </source>
</evidence>
<dbReference type="PANTHER" id="PTHR22683:SF41">
    <property type="entry name" value="DNA TRANSLOCASE FTSK"/>
    <property type="match status" value="1"/>
</dbReference>
<evidence type="ECO:0000313" key="18">
    <source>
        <dbReference type="EMBL" id="EIG23762.1"/>
    </source>
</evidence>
<keyword evidence="6 16" id="KW-0812">Transmembrane</keyword>
<dbReference type="InterPro" id="IPR027417">
    <property type="entry name" value="P-loop_NTPase"/>
</dbReference>
<keyword evidence="7 14" id="KW-0547">Nucleotide-binding</keyword>
<dbReference type="RefSeq" id="WP_005709878.1">
    <property type="nucleotide sequence ID" value="NZ_AJMU01000074.1"/>
</dbReference>
<dbReference type="GO" id="GO:0005524">
    <property type="term" value="F:ATP binding"/>
    <property type="evidence" value="ECO:0007669"/>
    <property type="project" value="UniProtKB-UniRule"/>
</dbReference>
<accession>I2ND51</accession>
<dbReference type="PATRIC" id="fig|1095743.3.peg.1744"/>
<evidence type="ECO:0000256" key="16">
    <source>
        <dbReference type="SAM" id="Phobius"/>
    </source>
</evidence>
<keyword evidence="10 16" id="KW-1133">Transmembrane helix</keyword>
<evidence type="ECO:0000256" key="1">
    <source>
        <dbReference type="ARBA" id="ARBA00004651"/>
    </source>
</evidence>
<dbReference type="InterPro" id="IPR002543">
    <property type="entry name" value="FtsK_dom"/>
</dbReference>
<evidence type="ECO:0000256" key="15">
    <source>
        <dbReference type="SAM" id="MobiDB-lite"/>
    </source>
</evidence>
<dbReference type="GO" id="GO:0051301">
    <property type="term" value="P:cell division"/>
    <property type="evidence" value="ECO:0007669"/>
    <property type="project" value="UniProtKB-KW"/>
</dbReference>
<dbReference type="EMBL" id="AJMU01000074">
    <property type="protein sequence ID" value="EIG23762.1"/>
    <property type="molecule type" value="Genomic_DNA"/>
</dbReference>
<dbReference type="SUPFAM" id="SSF52540">
    <property type="entry name" value="P-loop containing nucleoside triphosphate hydrolases"/>
    <property type="match status" value="1"/>
</dbReference>
<dbReference type="Pfam" id="PF09397">
    <property type="entry name" value="FtsK_gamma"/>
    <property type="match status" value="1"/>
</dbReference>
<dbReference type="OrthoDB" id="9807790at2"/>
<feature type="transmembrane region" description="Helical" evidence="16">
    <location>
        <begin position="147"/>
        <end position="167"/>
    </location>
</feature>
<protein>
    <recommendedName>
        <fullName evidence="3">DNA translocase FtsK</fullName>
    </recommendedName>
</protein>
<evidence type="ECO:0000256" key="14">
    <source>
        <dbReference type="PROSITE-ProRule" id="PRU00289"/>
    </source>
</evidence>
<dbReference type="SUPFAM" id="SSF46785">
    <property type="entry name" value="Winged helix' DNA-binding domain"/>
    <property type="match status" value="1"/>
</dbReference>
<dbReference type="Pfam" id="PF01580">
    <property type="entry name" value="FtsK_SpoIIIE"/>
    <property type="match status" value="1"/>
</dbReference>
<dbReference type="InterPro" id="IPR025199">
    <property type="entry name" value="FtsK_4TM"/>
</dbReference>
<dbReference type="InterPro" id="IPR036388">
    <property type="entry name" value="WH-like_DNA-bd_sf"/>
</dbReference>
<feature type="transmembrane region" description="Helical" evidence="16">
    <location>
        <begin position="101"/>
        <end position="123"/>
    </location>
</feature>
<dbReference type="PANTHER" id="PTHR22683">
    <property type="entry name" value="SPORULATION PROTEIN RELATED"/>
    <property type="match status" value="1"/>
</dbReference>
<keyword evidence="11" id="KW-0238">DNA-binding</keyword>
<dbReference type="GO" id="GO:0003677">
    <property type="term" value="F:DNA binding"/>
    <property type="evidence" value="ECO:0007669"/>
    <property type="project" value="UniProtKB-KW"/>
</dbReference>
<feature type="region of interest" description="Disordered" evidence="15">
    <location>
        <begin position="194"/>
        <end position="231"/>
    </location>
</feature>
<dbReference type="InterPro" id="IPR018541">
    <property type="entry name" value="Ftsk_gamma"/>
</dbReference>